<reference evidence="1 2" key="1">
    <citation type="journal article" date="2021" name="Appl. Environ. Microbiol.">
        <title>Genetic linkage and physical mapping for an oyster mushroom Pleurotus cornucopiae and QTL analysis for the trait cap color.</title>
        <authorList>
            <person name="Zhang Y."/>
            <person name="Gao W."/>
            <person name="Sonnenberg A."/>
            <person name="Chen Q."/>
            <person name="Zhang J."/>
            <person name="Huang C."/>
        </authorList>
    </citation>
    <scope>NUCLEOTIDE SEQUENCE [LARGE SCALE GENOMIC DNA]</scope>
    <source>
        <strain evidence="1">CCMSSC00406</strain>
    </source>
</reference>
<gene>
    <name evidence="1" type="ORF">CCMSSC00406_0007166</name>
</gene>
<dbReference type="EMBL" id="WQMT02000008">
    <property type="protein sequence ID" value="KAG9220139.1"/>
    <property type="molecule type" value="Genomic_DNA"/>
</dbReference>
<organism evidence="1 2">
    <name type="scientific">Pleurotus cornucopiae</name>
    <name type="common">Cornucopia mushroom</name>
    <dbReference type="NCBI Taxonomy" id="5321"/>
    <lineage>
        <taxon>Eukaryota</taxon>
        <taxon>Fungi</taxon>
        <taxon>Dikarya</taxon>
        <taxon>Basidiomycota</taxon>
        <taxon>Agaricomycotina</taxon>
        <taxon>Agaricomycetes</taxon>
        <taxon>Agaricomycetidae</taxon>
        <taxon>Agaricales</taxon>
        <taxon>Pleurotineae</taxon>
        <taxon>Pleurotaceae</taxon>
        <taxon>Pleurotus</taxon>
    </lineage>
</organism>
<evidence type="ECO:0000313" key="2">
    <source>
        <dbReference type="Proteomes" id="UP000824881"/>
    </source>
</evidence>
<protein>
    <submittedName>
        <fullName evidence="1">Uncharacterized protein</fullName>
    </submittedName>
</protein>
<keyword evidence="2" id="KW-1185">Reference proteome</keyword>
<name>A0ACB7IPM0_PLECO</name>
<sequence>MVAAFDLASAPASTIATSLSALSCRSDSTMFHSIQSGFLFLPRIQFVVSAIFHSCFESTSFPPVVFCSRSTSPSVLFYLLEFVLLVYATLLQAFQLVRHFCLTYGLNNPVHCLPQIVSYLLSFDLLPNLPFIPMPRKSNGRTTTPRSRNKPAVPPRDETPPTPTVIAVPSAPRPKRVSPRKRVVSSDTPAVEISATIRTPPVSRRLSFGTAIDAPVDAPGLSQADTGAEEPNAAAHAETPPVQALFVDDDSSVVVEGTPTPKAVDTKGKRKRAASTVSPSPSAKHTPPVALSPEELKAARTANPLKRKPIDRLDSDDEAAVHTPTAVRPPVTPISVRAPIAAPPNSPVPPGFGLPREDTPVPPPMKLVMSMFGTEAIEDNEINDDDTIAVAWNSPSPSPQRAGPSNPVNYLTEAMRLTTVERAKAKAKALIDEAEALVARAQSDQLTEKDHFVIAEARRKAKPSSGAINDPIFLDESDVECDMNQPLSFPEIPPLFHGIVSALKLLKILPHLKLSELLPKYTPQNSEEAQVPDVLHVMGCMVDEYAAVAIYDALLFRGRGVYVNPLIANPRDFRVVAKTVVFASGSRSPAVFVLPIVVESCMLREMTAANPYDQHLRLTGWLFDEVFSLFSCFVGSVFNLDIVYAYMNNLCLQFSSRIHKPDSGLDGRSGPSTPSTPQRTSRMSSAFKTAGSSKKKARPAAETTAMNIRYPNSLGATDTIPVYDGRRDRGEFRSTDDDWDRLPSMIRYGVPIPARNELPDNSCAQDLPSSKADRFVVALVGFTMSCFNPKDNPTATVASFNIQFSVVLGAYRELTKPREVTHKYIDHIRNSV</sequence>
<accession>A0ACB7IPM0</accession>
<evidence type="ECO:0000313" key="1">
    <source>
        <dbReference type="EMBL" id="KAG9220139.1"/>
    </source>
</evidence>
<comment type="caution">
    <text evidence="1">The sequence shown here is derived from an EMBL/GenBank/DDBJ whole genome shotgun (WGS) entry which is preliminary data.</text>
</comment>
<dbReference type="Proteomes" id="UP000824881">
    <property type="component" value="Unassembled WGS sequence"/>
</dbReference>
<proteinExistence type="predicted"/>